<dbReference type="InterPro" id="IPR002189">
    <property type="entry name" value="CapZ_alpha"/>
</dbReference>
<gene>
    <name evidence="3" type="ORF">BC938DRAFT_472841</name>
</gene>
<sequence>MAHDLDIQEKVKIAVSFLLDSPPGEVNDVFNDVRTLIDNDEELQIGITGALEEYNTEQLVTVNLPGDEREVLIGLVFRLSEKVE</sequence>
<comment type="function">
    <text evidence="2">F-actin-capping proteins bind in a Ca(2+)-independent manner to the fast growing ends of actin filaments (barbed end) thereby blocking the exchange of subunits at these ends. Unlike other capping proteins (such as gelsolin and severin), these proteins do not sever actin filaments.</text>
</comment>
<protein>
    <recommendedName>
        <fullName evidence="2">F-actin-capping protein subunit alpha</fullName>
    </recommendedName>
</protein>
<comment type="subunit">
    <text evidence="2">Heterodimer of an alpha and a beta subunit.</text>
</comment>
<dbReference type="Proteomes" id="UP000274822">
    <property type="component" value="Unassembled WGS sequence"/>
</dbReference>
<evidence type="ECO:0000256" key="2">
    <source>
        <dbReference type="RuleBase" id="RU365077"/>
    </source>
</evidence>
<dbReference type="GO" id="GO:0008290">
    <property type="term" value="C:F-actin capping protein complex"/>
    <property type="evidence" value="ECO:0007669"/>
    <property type="project" value="UniProtKB-UniRule"/>
</dbReference>
<comment type="caution">
    <text evidence="3">The sequence shown here is derived from an EMBL/GenBank/DDBJ whole genome shotgun (WGS) entry which is preliminary data.</text>
</comment>
<dbReference type="GO" id="GO:0030036">
    <property type="term" value="P:actin cytoskeleton organization"/>
    <property type="evidence" value="ECO:0007669"/>
    <property type="project" value="TreeGrafter"/>
</dbReference>
<organism evidence="3 4">
    <name type="scientific">Jimgerdemannia flammicorona</name>
    <dbReference type="NCBI Taxonomy" id="994334"/>
    <lineage>
        <taxon>Eukaryota</taxon>
        <taxon>Fungi</taxon>
        <taxon>Fungi incertae sedis</taxon>
        <taxon>Mucoromycota</taxon>
        <taxon>Mucoromycotina</taxon>
        <taxon>Endogonomycetes</taxon>
        <taxon>Endogonales</taxon>
        <taxon>Endogonaceae</taxon>
        <taxon>Jimgerdemannia</taxon>
    </lineage>
</organism>
<dbReference type="InterPro" id="IPR037282">
    <property type="entry name" value="CapZ_alpha/beta"/>
</dbReference>
<keyword evidence="4" id="KW-1185">Reference proteome</keyword>
<dbReference type="InterPro" id="IPR042489">
    <property type="entry name" value="CapZ_alpha_1"/>
</dbReference>
<proteinExistence type="inferred from homology"/>
<dbReference type="SUPFAM" id="SSF90096">
    <property type="entry name" value="Subunits of heterodimeric actin filament capping protein Capz"/>
    <property type="match status" value="1"/>
</dbReference>
<dbReference type="GO" id="GO:0030479">
    <property type="term" value="C:actin cortical patch"/>
    <property type="evidence" value="ECO:0007669"/>
    <property type="project" value="TreeGrafter"/>
</dbReference>
<dbReference type="Pfam" id="PF01267">
    <property type="entry name" value="F-actin_cap_A"/>
    <property type="match status" value="1"/>
</dbReference>
<dbReference type="Gene3D" id="3.30.1140.60">
    <property type="entry name" value="F-actin capping protein, alpha subunit"/>
    <property type="match status" value="1"/>
</dbReference>
<dbReference type="AlphaFoldDB" id="A0A433Q599"/>
<dbReference type="GO" id="GO:0051015">
    <property type="term" value="F:actin filament binding"/>
    <property type="evidence" value="ECO:0007669"/>
    <property type="project" value="TreeGrafter"/>
</dbReference>
<dbReference type="PANTHER" id="PTHR10653:SF0">
    <property type="entry name" value="F-ACTIN-CAPPING PROTEIN SUBUNIT ALPHA"/>
    <property type="match status" value="1"/>
</dbReference>
<evidence type="ECO:0000313" key="3">
    <source>
        <dbReference type="EMBL" id="RUS24948.1"/>
    </source>
</evidence>
<keyword evidence="1 2" id="KW-0117">Actin capping</keyword>
<name>A0A433Q599_9FUNG</name>
<evidence type="ECO:0000313" key="4">
    <source>
        <dbReference type="Proteomes" id="UP000274822"/>
    </source>
</evidence>
<dbReference type="PANTHER" id="PTHR10653">
    <property type="entry name" value="F-ACTIN-CAPPING PROTEIN SUBUNIT ALPHA"/>
    <property type="match status" value="1"/>
</dbReference>
<reference evidence="3 4" key="1">
    <citation type="journal article" date="2018" name="New Phytol.">
        <title>Phylogenomics of Endogonaceae and evolution of mycorrhizas within Mucoromycota.</title>
        <authorList>
            <person name="Chang Y."/>
            <person name="Desiro A."/>
            <person name="Na H."/>
            <person name="Sandor L."/>
            <person name="Lipzen A."/>
            <person name="Clum A."/>
            <person name="Barry K."/>
            <person name="Grigoriev I.V."/>
            <person name="Martin F.M."/>
            <person name="Stajich J.E."/>
            <person name="Smith M.E."/>
            <person name="Bonito G."/>
            <person name="Spatafora J.W."/>
        </authorList>
    </citation>
    <scope>NUCLEOTIDE SEQUENCE [LARGE SCALE GENOMIC DNA]</scope>
    <source>
        <strain evidence="3 4">AD002</strain>
    </source>
</reference>
<feature type="non-terminal residue" evidence="3">
    <location>
        <position position="84"/>
    </location>
</feature>
<dbReference type="GO" id="GO:0051016">
    <property type="term" value="P:barbed-end actin filament capping"/>
    <property type="evidence" value="ECO:0007669"/>
    <property type="project" value="UniProtKB-UniRule"/>
</dbReference>
<comment type="similarity">
    <text evidence="2">Belongs to the F-actin-capping protein alpha subunit family.</text>
</comment>
<evidence type="ECO:0000256" key="1">
    <source>
        <dbReference type="ARBA" id="ARBA00022467"/>
    </source>
</evidence>
<accession>A0A433Q599</accession>
<keyword evidence="2" id="KW-0009">Actin-binding</keyword>
<dbReference type="EMBL" id="RBNJ01014474">
    <property type="protein sequence ID" value="RUS24948.1"/>
    <property type="molecule type" value="Genomic_DNA"/>
</dbReference>